<comment type="caution">
    <text evidence="3">Lacks conserved residue(s) required for the propagation of feature annotation.</text>
</comment>
<dbReference type="Gene3D" id="3.40.50.10300">
    <property type="entry name" value="CoaB-like"/>
    <property type="match status" value="1"/>
</dbReference>
<comment type="catalytic activity">
    <reaction evidence="3 4">
        <text>(R)-4'-phosphopantothenate + L-cysteine + CTP = N-[(R)-4-phosphopantothenoyl]-L-cysteine + CMP + diphosphate + H(+)</text>
        <dbReference type="Rhea" id="RHEA:19397"/>
        <dbReference type="ChEBI" id="CHEBI:10986"/>
        <dbReference type="ChEBI" id="CHEBI:15378"/>
        <dbReference type="ChEBI" id="CHEBI:33019"/>
        <dbReference type="ChEBI" id="CHEBI:35235"/>
        <dbReference type="ChEBI" id="CHEBI:37563"/>
        <dbReference type="ChEBI" id="CHEBI:59458"/>
        <dbReference type="ChEBI" id="CHEBI:60377"/>
        <dbReference type="EC" id="6.3.2.5"/>
    </reaction>
</comment>
<name>A0ABZ3C001_9GAMM</name>
<keyword evidence="3 4" id="KW-0288">FMN</keyword>
<evidence type="ECO:0000256" key="2">
    <source>
        <dbReference type="ARBA" id="ARBA00023239"/>
    </source>
</evidence>
<comment type="similarity">
    <text evidence="3 4">In the C-terminal section; belongs to the PPC synthetase family.</text>
</comment>
<dbReference type="Gene3D" id="3.40.50.1950">
    <property type="entry name" value="Flavin prenyltransferase-like"/>
    <property type="match status" value="1"/>
</dbReference>
<evidence type="ECO:0000313" key="8">
    <source>
        <dbReference type="Proteomes" id="UP001449178"/>
    </source>
</evidence>
<feature type="binding site" evidence="3">
    <location>
        <position position="351"/>
    </location>
    <ligand>
        <name>CTP</name>
        <dbReference type="ChEBI" id="CHEBI:37563"/>
    </ligand>
</feature>
<dbReference type="EC" id="6.3.2.5" evidence="3"/>
<keyword evidence="1 3" id="KW-0210">Decarboxylase</keyword>
<dbReference type="EMBL" id="CP150637">
    <property type="protein sequence ID" value="WZW88124.1"/>
    <property type="molecule type" value="Genomic_DNA"/>
</dbReference>
<keyword evidence="3" id="KW-0511">Multifunctional enzyme</keyword>
<dbReference type="InterPro" id="IPR035929">
    <property type="entry name" value="CoaB-like_sf"/>
</dbReference>
<proteinExistence type="inferred from homology"/>
<organism evidence="7 8">
    <name type="scientific">Ignatzschineria larvae DSM 13226</name>
    <dbReference type="NCBI Taxonomy" id="1111732"/>
    <lineage>
        <taxon>Bacteria</taxon>
        <taxon>Pseudomonadati</taxon>
        <taxon>Pseudomonadota</taxon>
        <taxon>Gammaproteobacteria</taxon>
        <taxon>Cardiobacteriales</taxon>
        <taxon>Ignatzschineriaceae</taxon>
        <taxon>Ignatzschineria</taxon>
    </lineage>
</organism>
<feature type="binding site" evidence="3">
    <location>
        <begin position="332"/>
        <end position="335"/>
    </location>
    <ligand>
        <name>CTP</name>
        <dbReference type="ChEBI" id="CHEBI:37563"/>
    </ligand>
</feature>
<feature type="binding site" evidence="3">
    <location>
        <position position="369"/>
    </location>
    <ligand>
        <name>CTP</name>
        <dbReference type="ChEBI" id="CHEBI:37563"/>
    </ligand>
</feature>
<keyword evidence="3" id="KW-0460">Magnesium</keyword>
<comment type="cofactor">
    <cofactor evidence="3">
        <name>FMN</name>
        <dbReference type="ChEBI" id="CHEBI:58210"/>
    </cofactor>
    <text evidence="3">Binds 1 FMN per subunit.</text>
</comment>
<feature type="binding site" evidence="3">
    <location>
        <position position="304"/>
    </location>
    <ligand>
        <name>CTP</name>
        <dbReference type="ChEBI" id="CHEBI:37563"/>
    </ligand>
</feature>
<comment type="similarity">
    <text evidence="3 4">In the N-terminal section; belongs to the HFCD (homo-oligomeric flavin containing Cys decarboxylase) superfamily.</text>
</comment>
<dbReference type="GO" id="GO:0004632">
    <property type="term" value="F:phosphopantothenate--cysteine ligase activity"/>
    <property type="evidence" value="ECO:0007669"/>
    <property type="project" value="UniProtKB-EC"/>
</dbReference>
<dbReference type="PANTHER" id="PTHR14359:SF6">
    <property type="entry name" value="PHOSPHOPANTOTHENOYLCYSTEINE DECARBOXYLASE"/>
    <property type="match status" value="1"/>
</dbReference>
<keyword evidence="3" id="KW-0479">Metal-binding</keyword>
<feature type="active site" description="Proton donor" evidence="3">
    <location>
        <position position="153"/>
    </location>
</feature>
<feature type="domain" description="DNA/pantothenate metabolism flavoprotein C-terminal" evidence="6">
    <location>
        <begin position="206"/>
        <end position="422"/>
    </location>
</feature>
<reference evidence="7 8" key="1">
    <citation type="submission" date="2024-03" db="EMBL/GenBank/DDBJ databases">
        <title>Complete Genome Sequence and Annotation of Ignatzschineria larvae DSM 13226.</title>
        <authorList>
            <person name="Cantrell E."/>
            <person name="Burcham Z.M."/>
        </authorList>
    </citation>
    <scope>NUCLEOTIDE SEQUENCE [LARGE SCALE GENOMIC DNA]</scope>
    <source>
        <strain evidence="7 8">DSM 13226</strain>
    </source>
</reference>
<dbReference type="Pfam" id="PF04127">
    <property type="entry name" value="DFP"/>
    <property type="match status" value="1"/>
</dbReference>
<evidence type="ECO:0000259" key="5">
    <source>
        <dbReference type="Pfam" id="PF02441"/>
    </source>
</evidence>
<dbReference type="RefSeq" id="WP_034855274.1">
    <property type="nucleotide sequence ID" value="NZ_AZOD01000006.1"/>
</dbReference>
<dbReference type="EC" id="4.1.1.36" evidence="3"/>
<evidence type="ECO:0000259" key="6">
    <source>
        <dbReference type="Pfam" id="PF04127"/>
    </source>
</evidence>
<evidence type="ECO:0000256" key="3">
    <source>
        <dbReference type="HAMAP-Rule" id="MF_02225"/>
    </source>
</evidence>
<feature type="region of interest" description="Phosphopantothenoylcysteine decarboxylase" evidence="3">
    <location>
        <begin position="1"/>
        <end position="210"/>
    </location>
</feature>
<keyword evidence="8" id="KW-1185">Reference proteome</keyword>
<accession>A0ABZ3C001</accession>
<feature type="domain" description="Flavoprotein" evidence="5">
    <location>
        <begin position="1"/>
        <end position="172"/>
    </location>
</feature>
<sequence length="430" mass="46080">MNIVLGVSGSIAAYKSADLVRRLREVGCTVRVVMTKGGQSFITPLTLQAVSGHPVVYDLLDPTHEAGMGHIELARWADLIVIAPASANCMARLAMGMADDLLTAICLATEKPIVLAPGMNRLMWRNVATQTNIETLKQRGIHILMPGDGAQACGEVGEGRMLEPTEIRDAILAMRASLMLNDSNHSSDVSDLNNFPDLKGSRSLPLAGKRVVITAGPTVEEIDPVRYISNYSSGKMGYALAEKAALMGAEVTLVSGPVAIEAPQNVQLVKVKNADEMLAAVTKATSSDTKGACDLFIASAAVADYRVVNRATQKMKKEVGQDLLTLTLAQNPDILATIAKGDDRPKLCIGFAAETESVEEHAKAKLLRKNVDMICLNDVSGGKVFGESENEMILFTQSGERIPLLKADKSEIAQQILEAIVTLFPNEWGE</sequence>
<comment type="function">
    <text evidence="4">Catalyzes two steps in the biosynthesis of coenzyme A. In the first step cysteine is conjugated to 4'-phosphopantothenate to form 4-phosphopantothenoylcysteine, in the latter compound is decarboxylated to form 4'-phosphopantotheine.</text>
</comment>
<evidence type="ECO:0000313" key="7">
    <source>
        <dbReference type="EMBL" id="WZW88124.1"/>
    </source>
</evidence>
<dbReference type="InterPro" id="IPR036551">
    <property type="entry name" value="Flavin_trans-like"/>
</dbReference>
<comment type="catalytic activity">
    <reaction evidence="3 4">
        <text>N-[(R)-4-phosphopantothenoyl]-L-cysteine + H(+) = (R)-4'-phosphopantetheine + CO2</text>
        <dbReference type="Rhea" id="RHEA:16793"/>
        <dbReference type="ChEBI" id="CHEBI:15378"/>
        <dbReference type="ChEBI" id="CHEBI:16526"/>
        <dbReference type="ChEBI" id="CHEBI:59458"/>
        <dbReference type="ChEBI" id="CHEBI:61723"/>
        <dbReference type="EC" id="4.1.1.36"/>
    </reaction>
</comment>
<keyword evidence="3 4" id="KW-0436">Ligase</keyword>
<feature type="region of interest" description="Phosphopantothenate--cysteine ligase" evidence="3">
    <location>
        <begin position="211"/>
        <end position="430"/>
    </location>
</feature>
<dbReference type="Pfam" id="PF02441">
    <property type="entry name" value="Flavoprotein"/>
    <property type="match status" value="1"/>
</dbReference>
<dbReference type="NCBIfam" id="TIGR00521">
    <property type="entry name" value="coaBC_dfp"/>
    <property type="match status" value="2"/>
</dbReference>
<keyword evidence="2 3" id="KW-0456">Lyase</keyword>
<dbReference type="InterPro" id="IPR003382">
    <property type="entry name" value="Flavoprotein"/>
</dbReference>
<keyword evidence="3 4" id="KW-0285">Flavoprotein</keyword>
<dbReference type="SUPFAM" id="SSF52507">
    <property type="entry name" value="Homo-oligomeric flavin-containing Cys decarboxylases, HFCD"/>
    <property type="match status" value="1"/>
</dbReference>
<protein>
    <recommendedName>
        <fullName evidence="3">Coenzyme A biosynthesis bifunctional protein CoaBC</fullName>
    </recommendedName>
    <alternativeName>
        <fullName evidence="3">DNA/pantothenate metabolism flavoprotein</fullName>
    </alternativeName>
    <alternativeName>
        <fullName evidence="3">Phosphopantothenoylcysteine synthetase/decarboxylase</fullName>
        <shortName evidence="3">PPCS-PPCDC</shortName>
    </alternativeName>
    <domain>
        <recommendedName>
            <fullName evidence="3">Phosphopantothenoylcysteine decarboxylase</fullName>
            <shortName evidence="3">PPC decarboxylase</shortName>
            <shortName evidence="3">PPC-DC</shortName>
            <ecNumber evidence="3">4.1.1.36</ecNumber>
        </recommendedName>
        <alternativeName>
            <fullName evidence="3">CoaC</fullName>
        </alternativeName>
    </domain>
    <domain>
        <recommendedName>
            <fullName evidence="3">Phosphopantothenate--cysteine ligase</fullName>
            <ecNumber evidence="3">6.3.2.5</ecNumber>
        </recommendedName>
        <alternativeName>
            <fullName evidence="3">CoaB</fullName>
        </alternativeName>
        <alternativeName>
            <fullName evidence="3">Phosphopantothenoylcysteine synthetase</fullName>
            <shortName evidence="3">PPC synthetase</shortName>
            <shortName evidence="3">PPC-S</shortName>
        </alternativeName>
    </domain>
</protein>
<feature type="binding site" evidence="3">
    <location>
        <position position="314"/>
    </location>
    <ligand>
        <name>CTP</name>
        <dbReference type="ChEBI" id="CHEBI:37563"/>
    </ligand>
</feature>
<gene>
    <name evidence="3 7" type="primary">coaBC</name>
    <name evidence="7" type="ORF">WMO13_01690</name>
</gene>
<comment type="cofactor">
    <cofactor evidence="3">
        <name>Mg(2+)</name>
        <dbReference type="ChEBI" id="CHEBI:18420"/>
    </cofactor>
</comment>
<dbReference type="GO" id="GO:0004633">
    <property type="term" value="F:phosphopantothenoylcysteine decarboxylase activity"/>
    <property type="evidence" value="ECO:0007669"/>
    <property type="project" value="UniProtKB-EC"/>
</dbReference>
<feature type="binding site" evidence="3">
    <location>
        <position position="365"/>
    </location>
    <ligand>
        <name>CTP</name>
        <dbReference type="ChEBI" id="CHEBI:37563"/>
    </ligand>
</feature>
<dbReference type="PANTHER" id="PTHR14359">
    <property type="entry name" value="HOMO-OLIGOMERIC FLAVIN CONTAINING CYS DECARBOXYLASE FAMILY"/>
    <property type="match status" value="1"/>
</dbReference>
<dbReference type="Proteomes" id="UP001449178">
    <property type="component" value="Chromosome"/>
</dbReference>
<dbReference type="InterPro" id="IPR005252">
    <property type="entry name" value="CoaBC"/>
</dbReference>
<comment type="function">
    <text evidence="3">Catalyzes two sequential steps in the biosynthesis of coenzyme A. In the first step cysteine is conjugated to 4'-phosphopantothenate to form 4-phosphopantothenoylcysteine. In the second step the latter compound is decarboxylated to form 4'-phosphopantotheine.</text>
</comment>
<dbReference type="InterPro" id="IPR007085">
    <property type="entry name" value="DNA/pantothenate-metab_flavo_C"/>
</dbReference>
<evidence type="ECO:0000256" key="1">
    <source>
        <dbReference type="ARBA" id="ARBA00022793"/>
    </source>
</evidence>
<dbReference type="HAMAP" id="MF_02225">
    <property type="entry name" value="CoaBC"/>
    <property type="match status" value="1"/>
</dbReference>
<comment type="pathway">
    <text evidence="3 4">Cofactor biosynthesis; coenzyme A biosynthesis; CoA from (R)-pantothenate: step 3/5.</text>
</comment>
<dbReference type="SUPFAM" id="SSF102645">
    <property type="entry name" value="CoaB-like"/>
    <property type="match status" value="1"/>
</dbReference>
<comment type="pathway">
    <text evidence="3 4">Cofactor biosynthesis; coenzyme A biosynthesis; CoA from (R)-pantothenate: step 2/5.</text>
</comment>
<evidence type="ECO:0000256" key="4">
    <source>
        <dbReference type="RuleBase" id="RU364078"/>
    </source>
</evidence>